<dbReference type="Proteomes" id="UP000017246">
    <property type="component" value="Unassembled WGS sequence"/>
</dbReference>
<dbReference type="Gene3D" id="1.10.287.940">
    <property type="entry name" value="atp-gated p2x4 ion channel"/>
    <property type="match status" value="1"/>
</dbReference>
<dbReference type="GO" id="GO:0033198">
    <property type="term" value="P:response to ATP"/>
    <property type="evidence" value="ECO:0007669"/>
    <property type="project" value="InterPro"/>
</dbReference>
<reference evidence="18" key="1">
    <citation type="journal article" date="2013" name="Nature">
        <title>The genomes of four tapeworm species reveal adaptations to parasitism.</title>
        <authorList>
            <person name="Tsai I.J."/>
            <person name="Zarowiecki M."/>
            <person name="Holroyd N."/>
            <person name="Garciarrubio A."/>
            <person name="Sanchez-Flores A."/>
            <person name="Brooks K.L."/>
            <person name="Tracey A."/>
            <person name="Bobes R.J."/>
            <person name="Fragoso G."/>
            <person name="Sciutto E."/>
            <person name="Aslett M."/>
            <person name="Beasley H."/>
            <person name="Bennett H.M."/>
            <person name="Cai J."/>
            <person name="Camicia F."/>
            <person name="Clark R."/>
            <person name="Cucher M."/>
            <person name="De Silva N."/>
            <person name="Day T.A."/>
            <person name="Deplazes P."/>
            <person name="Estrada K."/>
            <person name="Fernandez C."/>
            <person name="Holland P.W."/>
            <person name="Hou J."/>
            <person name="Hu S."/>
            <person name="Huckvale T."/>
            <person name="Hung S.S."/>
            <person name="Kamenetzky L."/>
            <person name="Keane J.A."/>
            <person name="Kiss F."/>
            <person name="Koziol U."/>
            <person name="Lambert O."/>
            <person name="Liu K."/>
            <person name="Luo X."/>
            <person name="Luo Y."/>
            <person name="Macchiaroli N."/>
            <person name="Nichol S."/>
            <person name="Paps J."/>
            <person name="Parkinson J."/>
            <person name="Pouchkina-Stantcheva N."/>
            <person name="Riddiford N."/>
            <person name="Rosenzvit M."/>
            <person name="Salinas G."/>
            <person name="Wasmuth J.D."/>
            <person name="Zamanian M."/>
            <person name="Zheng Y."/>
            <person name="Cai X."/>
            <person name="Soberon X."/>
            <person name="Olson P.D."/>
            <person name="Laclette J.P."/>
            <person name="Brehm K."/>
            <person name="Berriman M."/>
            <person name="Garciarrubio A."/>
            <person name="Bobes R.J."/>
            <person name="Fragoso G."/>
            <person name="Sanchez-Flores A."/>
            <person name="Estrada K."/>
            <person name="Cevallos M.A."/>
            <person name="Morett E."/>
            <person name="Gonzalez V."/>
            <person name="Portillo T."/>
            <person name="Ochoa-Leyva A."/>
            <person name="Jose M.V."/>
            <person name="Sciutto E."/>
            <person name="Landa A."/>
            <person name="Jimenez L."/>
            <person name="Valdes V."/>
            <person name="Carrero J.C."/>
            <person name="Larralde C."/>
            <person name="Morales-Montor J."/>
            <person name="Limon-Lason J."/>
            <person name="Soberon X."/>
            <person name="Laclette J.P."/>
        </authorList>
    </citation>
    <scope>NUCLEOTIDE SEQUENCE [LARGE SCALE GENOMIC DNA]</scope>
</reference>
<keyword evidence="4" id="KW-1003">Cell membrane</keyword>
<keyword evidence="5 17" id="KW-0812">Transmembrane</keyword>
<dbReference type="InterPro" id="IPR053792">
    <property type="entry name" value="P2X_RECEPTOR_CS"/>
</dbReference>
<dbReference type="GO" id="GO:0001614">
    <property type="term" value="F:purinergic nucleotide receptor activity"/>
    <property type="evidence" value="ECO:0007669"/>
    <property type="project" value="InterPro"/>
</dbReference>
<dbReference type="InterPro" id="IPR027309">
    <property type="entry name" value="P2X_extracellular_dom_sf"/>
</dbReference>
<evidence type="ECO:0000313" key="19">
    <source>
        <dbReference type="Proteomes" id="UP000017246"/>
    </source>
</evidence>
<sequence>MSCKRVAEFLFTYETPKMVEITNYKIGIFHRLLQIAITVYVVCWVLIYDKGYQENDEVMSSTVTKTKGLMVERWAQNEEDVAIISDAADIVNPPLENNAFFVTTHRILTPRQTSSRCPGIRNSKKSSCGRDGDCEKMQLSLSEAGARTGKCVDFHDGKGVCEIYAWCPLENDTIVLSYNLQTRFEMISNYTVYIKNDIEYPKFHIKRRNRDAWVSEKPLGSCRYNPSDELDKYCPIFRLGTIFEEVGLKPSALTRGGVIGIIINWDCNLDWGAGNCKPSYSFTNLDVDNDGNSGFNFRYAYRYRENGTLYRDLVKAIGLRFSIFVHGQAGRFSIIPLLLNLGSGLALLGMAPTICDIIILNIVGSKNVYKDAKFEVLTKDEISTGVRKSIPPSHSRYAIELNSSRGQMPPAESPKGSVNGDKNPRVVMCSLLMSHYLQVSTLLSI</sequence>
<name>A0A068YC13_ECHMU</name>
<evidence type="ECO:0000256" key="5">
    <source>
        <dbReference type="ARBA" id="ARBA00022692"/>
    </source>
</evidence>
<reference evidence="18" key="2">
    <citation type="submission" date="2015-11" db="EMBL/GenBank/DDBJ databases">
        <authorList>
            <person name="Zhang Y."/>
            <person name="Guo Z."/>
        </authorList>
    </citation>
    <scope>NUCLEOTIDE SEQUENCE</scope>
</reference>
<comment type="subcellular location">
    <subcellularLocation>
        <location evidence="1">Cell membrane</location>
        <topology evidence="1">Multi-pass membrane protein</topology>
    </subcellularLocation>
</comment>
<feature type="binding site" evidence="14">
    <location>
        <begin position="296"/>
        <end position="298"/>
    </location>
    <ligand>
        <name>ATP</name>
        <dbReference type="ChEBI" id="CHEBI:30616"/>
        <note>ligand shared between two neighboring subunits of the homotrimer</note>
    </ligand>
</feature>
<dbReference type="STRING" id="6211.A0A068YC13"/>
<dbReference type="GO" id="GO:0005524">
    <property type="term" value="F:ATP binding"/>
    <property type="evidence" value="ECO:0007669"/>
    <property type="project" value="UniProtKB-KW"/>
</dbReference>
<gene>
    <name evidence="18" type="ORF">EmuJ_000977600</name>
</gene>
<feature type="disulfide bond" evidence="15">
    <location>
        <begin position="267"/>
        <end position="276"/>
    </location>
</feature>
<feature type="disulfide bond" evidence="15">
    <location>
        <begin position="128"/>
        <end position="151"/>
    </location>
</feature>
<protein>
    <submittedName>
        <fullName evidence="18">p2X purinoceptor 4</fullName>
    </submittedName>
</protein>
<dbReference type="EMBL" id="LN902842">
    <property type="protein sequence ID" value="CDS42078.1"/>
    <property type="molecule type" value="Genomic_DNA"/>
</dbReference>
<dbReference type="InterPro" id="IPR059116">
    <property type="entry name" value="P2X_receptor"/>
</dbReference>
<keyword evidence="9 15" id="KW-1015">Disulfide bond</keyword>
<evidence type="ECO:0000256" key="7">
    <source>
        <dbReference type="ARBA" id="ARBA00023065"/>
    </source>
</evidence>
<dbReference type="GO" id="GO:0098794">
    <property type="term" value="C:postsynapse"/>
    <property type="evidence" value="ECO:0007669"/>
    <property type="project" value="GOC"/>
</dbReference>
<keyword evidence="8 17" id="KW-0472">Membrane</keyword>
<dbReference type="Gene3D" id="2.60.490.10">
    <property type="entry name" value="atp-gated p2x4 ion channel domain"/>
    <property type="match status" value="1"/>
</dbReference>
<evidence type="ECO:0000256" key="11">
    <source>
        <dbReference type="ARBA" id="ARBA00023286"/>
    </source>
</evidence>
<dbReference type="GO" id="GO:0005886">
    <property type="term" value="C:plasma membrane"/>
    <property type="evidence" value="ECO:0007669"/>
    <property type="project" value="UniProtKB-SubCell"/>
</dbReference>
<dbReference type="eggNOG" id="ENOG502QSUI">
    <property type="taxonomic scope" value="Eukaryota"/>
</dbReference>
<keyword evidence="3" id="KW-0813">Transport</keyword>
<keyword evidence="14" id="KW-0067">ATP-binding</keyword>
<evidence type="ECO:0000256" key="1">
    <source>
        <dbReference type="ARBA" id="ARBA00004651"/>
    </source>
</evidence>
<dbReference type="PIRSF" id="PIRSF005713">
    <property type="entry name" value="P2X_purinoceptor"/>
    <property type="match status" value="1"/>
</dbReference>
<dbReference type="PROSITE" id="PS01212">
    <property type="entry name" value="P2X_RECEPTOR"/>
    <property type="match status" value="1"/>
</dbReference>
<feature type="transmembrane region" description="Helical" evidence="17">
    <location>
        <begin position="28"/>
        <end position="47"/>
    </location>
</feature>
<evidence type="ECO:0000256" key="10">
    <source>
        <dbReference type="ARBA" id="ARBA00023180"/>
    </source>
</evidence>
<evidence type="ECO:0000256" key="8">
    <source>
        <dbReference type="ARBA" id="ARBA00023136"/>
    </source>
</evidence>
<accession>A0A068YC13</accession>
<dbReference type="InterPro" id="IPR001429">
    <property type="entry name" value="P2X_purnocptor"/>
</dbReference>
<feature type="binding site" evidence="14">
    <location>
        <position position="315"/>
    </location>
    <ligand>
        <name>ATP</name>
        <dbReference type="ChEBI" id="CHEBI:30616"/>
        <note>ligand shared between two neighboring subunits of the homotrimer</note>
    </ligand>
</feature>
<keyword evidence="19" id="KW-1185">Reference proteome</keyword>
<evidence type="ECO:0000256" key="15">
    <source>
        <dbReference type="PIRSR" id="PIRSR005713-2"/>
    </source>
</evidence>
<dbReference type="Pfam" id="PF00864">
    <property type="entry name" value="P2X_receptor"/>
    <property type="match status" value="1"/>
</dbReference>
<dbReference type="GO" id="GO:0070588">
    <property type="term" value="P:calcium ion transmembrane transport"/>
    <property type="evidence" value="ECO:0007669"/>
    <property type="project" value="TreeGrafter"/>
</dbReference>
<dbReference type="PANTHER" id="PTHR10125">
    <property type="entry name" value="P2X PURINOCEPTOR"/>
    <property type="match status" value="1"/>
</dbReference>
<dbReference type="GO" id="GO:0004931">
    <property type="term" value="F:extracellularly ATP-gated monoatomic cation channel activity"/>
    <property type="evidence" value="ECO:0007669"/>
    <property type="project" value="InterPro"/>
</dbReference>
<feature type="disulfide bond" evidence="15">
    <location>
        <begin position="222"/>
        <end position="234"/>
    </location>
</feature>
<keyword evidence="12" id="KW-0407">Ion channel</keyword>
<dbReference type="PRINTS" id="PR01307">
    <property type="entry name" value="P2XRECEPTOR"/>
</dbReference>
<evidence type="ECO:0000256" key="3">
    <source>
        <dbReference type="ARBA" id="ARBA00022448"/>
    </source>
</evidence>
<evidence type="ECO:0000256" key="2">
    <source>
        <dbReference type="ARBA" id="ARBA00009848"/>
    </source>
</evidence>
<feature type="binding site" evidence="14">
    <location>
        <begin position="65"/>
        <end position="67"/>
    </location>
    <ligand>
        <name>ATP</name>
        <dbReference type="ChEBI" id="CHEBI:30616"/>
        <note>ligand shared between two neighboring subunits of the homotrimer</note>
    </ligand>
</feature>
<keyword evidence="11" id="KW-1071">Ligand-gated ion channel</keyword>
<keyword evidence="14" id="KW-0547">Nucleotide-binding</keyword>
<keyword evidence="6 17" id="KW-1133">Transmembrane helix</keyword>
<evidence type="ECO:0000256" key="4">
    <source>
        <dbReference type="ARBA" id="ARBA00022475"/>
    </source>
</evidence>
<dbReference type="PANTHER" id="PTHR10125:SF31">
    <property type="entry name" value="P2X RECEPTOR E"/>
    <property type="match status" value="1"/>
</dbReference>
<feature type="glycosylation site" description="N-linked (GlcNAc...) asparagine" evidence="16">
    <location>
        <position position="189"/>
    </location>
</feature>
<comment type="similarity">
    <text evidence="2">Belongs to the P2X receptor family.</text>
</comment>
<feature type="disulfide bond" evidence="15">
    <location>
        <begin position="117"/>
        <end position="167"/>
    </location>
</feature>
<feature type="binding site" evidence="14">
    <location>
        <position position="191"/>
    </location>
    <ligand>
        <name>ATP</name>
        <dbReference type="ChEBI" id="CHEBI:30616"/>
        <note>ligand shared between two neighboring subunits of the homotrimer</note>
    </ligand>
</feature>
<dbReference type="NCBIfam" id="TIGR00863">
    <property type="entry name" value="P2X"/>
    <property type="match status" value="1"/>
</dbReference>
<feature type="transmembrane region" description="Helical" evidence="17">
    <location>
        <begin position="345"/>
        <end position="363"/>
    </location>
</feature>
<evidence type="ECO:0000313" key="18">
    <source>
        <dbReference type="EMBL" id="CDS42078.1"/>
    </source>
</evidence>
<evidence type="ECO:0000256" key="9">
    <source>
        <dbReference type="ARBA" id="ARBA00023157"/>
    </source>
</evidence>
<evidence type="ECO:0000256" key="13">
    <source>
        <dbReference type="ARBA" id="ARBA00036634"/>
    </source>
</evidence>
<keyword evidence="7" id="KW-0406">Ion transport</keyword>
<keyword evidence="10" id="KW-0325">Glycoprotein</keyword>
<evidence type="ECO:0000256" key="17">
    <source>
        <dbReference type="SAM" id="Phobius"/>
    </source>
</evidence>
<feature type="disulfide bond" evidence="15">
    <location>
        <begin position="134"/>
        <end position="161"/>
    </location>
</feature>
<evidence type="ECO:0000256" key="14">
    <source>
        <dbReference type="PIRSR" id="PIRSR005713-1"/>
    </source>
</evidence>
<dbReference type="OrthoDB" id="494673at2759"/>
<proteinExistence type="inferred from homology"/>
<dbReference type="AlphaFoldDB" id="A0A068YC13"/>
<comment type="catalytic activity">
    <reaction evidence="13">
        <text>Ca(2+)(in) = Ca(2+)(out)</text>
        <dbReference type="Rhea" id="RHEA:29671"/>
        <dbReference type="ChEBI" id="CHEBI:29108"/>
    </reaction>
</comment>
<evidence type="ECO:0000256" key="16">
    <source>
        <dbReference type="PIRSR" id="PIRSR005713-3"/>
    </source>
</evidence>
<evidence type="ECO:0000256" key="12">
    <source>
        <dbReference type="ARBA" id="ARBA00023303"/>
    </source>
</evidence>
<evidence type="ECO:0000256" key="6">
    <source>
        <dbReference type="ARBA" id="ARBA00022989"/>
    </source>
</evidence>
<organism evidence="18 19">
    <name type="scientific">Echinococcus multilocularis</name>
    <name type="common">Fox tapeworm</name>
    <dbReference type="NCBI Taxonomy" id="6211"/>
    <lineage>
        <taxon>Eukaryota</taxon>
        <taxon>Metazoa</taxon>
        <taxon>Spiralia</taxon>
        <taxon>Lophotrochozoa</taxon>
        <taxon>Platyhelminthes</taxon>
        <taxon>Cestoda</taxon>
        <taxon>Eucestoda</taxon>
        <taxon>Cyclophyllidea</taxon>
        <taxon>Taeniidae</taxon>
        <taxon>Echinococcus</taxon>
    </lineage>
</organism>
<dbReference type="OMA" id="GRCEEKQ"/>